<dbReference type="GO" id="GO:0003677">
    <property type="term" value="F:DNA binding"/>
    <property type="evidence" value="ECO:0007669"/>
    <property type="project" value="UniProtKB-KW"/>
</dbReference>
<keyword evidence="1 3" id="KW-0238">DNA-binding</keyword>
<dbReference type="SMART" id="SM00966">
    <property type="entry name" value="SpoVT_AbrB"/>
    <property type="match status" value="1"/>
</dbReference>
<dbReference type="InterPro" id="IPR037914">
    <property type="entry name" value="SpoVT-AbrB_sf"/>
</dbReference>
<dbReference type="Pfam" id="PF04014">
    <property type="entry name" value="MazE_antitoxin"/>
    <property type="match status" value="1"/>
</dbReference>
<dbReference type="EMBL" id="JBHUEH010000014">
    <property type="protein sequence ID" value="MFD1885784.1"/>
    <property type="molecule type" value="Genomic_DNA"/>
</dbReference>
<dbReference type="PROSITE" id="PS51740">
    <property type="entry name" value="SPOVT_ABRB"/>
    <property type="match status" value="1"/>
</dbReference>
<dbReference type="InterPro" id="IPR007159">
    <property type="entry name" value="SpoVT-AbrB_dom"/>
</dbReference>
<evidence type="ECO:0000256" key="1">
    <source>
        <dbReference type="PROSITE-ProRule" id="PRU01076"/>
    </source>
</evidence>
<evidence type="ECO:0000313" key="4">
    <source>
        <dbReference type="Proteomes" id="UP001597233"/>
    </source>
</evidence>
<comment type="caution">
    <text evidence="3">The sequence shown here is derived from an EMBL/GenBank/DDBJ whole genome shotgun (WGS) entry which is preliminary data.</text>
</comment>
<dbReference type="NCBIfam" id="TIGR01439">
    <property type="entry name" value="lp_hng_hel_AbrB"/>
    <property type="match status" value="1"/>
</dbReference>
<organism evidence="3 4">
    <name type="scientific">Paenibacillus wenxiniae</name>
    <dbReference type="NCBI Taxonomy" id="1636843"/>
    <lineage>
        <taxon>Bacteria</taxon>
        <taxon>Bacillati</taxon>
        <taxon>Bacillota</taxon>
        <taxon>Bacilli</taxon>
        <taxon>Bacillales</taxon>
        <taxon>Paenibacillaceae</taxon>
        <taxon>Paenibacillus</taxon>
    </lineage>
</organism>
<protein>
    <submittedName>
        <fullName evidence="3">AbrB/MazE/SpoVT family DNA-binding domain-containing protein</fullName>
    </submittedName>
</protein>
<evidence type="ECO:0000259" key="2">
    <source>
        <dbReference type="PROSITE" id="PS51740"/>
    </source>
</evidence>
<dbReference type="Proteomes" id="UP001597233">
    <property type="component" value="Unassembled WGS sequence"/>
</dbReference>
<dbReference type="RefSeq" id="WP_347324735.1">
    <property type="nucleotide sequence ID" value="NZ_JBCGUH010000004.1"/>
</dbReference>
<dbReference type="Gene3D" id="2.10.260.10">
    <property type="match status" value="1"/>
</dbReference>
<dbReference type="SUPFAM" id="SSF89447">
    <property type="entry name" value="AbrB/MazE/MraZ-like"/>
    <property type="match status" value="1"/>
</dbReference>
<accession>A0ABW4RJC2</accession>
<feature type="domain" description="SpoVT-AbrB" evidence="2">
    <location>
        <begin position="11"/>
        <end position="57"/>
    </location>
</feature>
<proteinExistence type="predicted"/>
<evidence type="ECO:0000313" key="3">
    <source>
        <dbReference type="EMBL" id="MFD1885784.1"/>
    </source>
</evidence>
<sequence length="100" mass="11136">MQTNTKIKSIETKTTIGRSGQTTFPAKIMKELGLKEGDQLRFSLHPDGVITVEPVQLLSAEQLFGIFDQSQDQDGFVLNLDSAREERSEQILAKNHFGGE</sequence>
<keyword evidence="4" id="KW-1185">Reference proteome</keyword>
<name>A0ABW4RJC2_9BACL</name>
<reference evidence="4" key="1">
    <citation type="journal article" date="2019" name="Int. J. Syst. Evol. Microbiol.">
        <title>The Global Catalogue of Microorganisms (GCM) 10K type strain sequencing project: providing services to taxonomists for standard genome sequencing and annotation.</title>
        <authorList>
            <consortium name="The Broad Institute Genomics Platform"/>
            <consortium name="The Broad Institute Genome Sequencing Center for Infectious Disease"/>
            <person name="Wu L."/>
            <person name="Ma J."/>
        </authorList>
    </citation>
    <scope>NUCLEOTIDE SEQUENCE [LARGE SCALE GENOMIC DNA]</scope>
    <source>
        <strain evidence="4">CCUG 54950</strain>
    </source>
</reference>
<gene>
    <name evidence="3" type="ORF">ACFSC9_09625</name>
</gene>